<dbReference type="AlphaFoldDB" id="A0A210RW21"/>
<sequence>MKFKKLIAVVGFILALGLTGTQSLALTHIDGAVPYEDIEATEITISQSPKTILGQDFKYPAGQPLIKSFVIDIPVGKQTSLHKHAVPLFIYVVSGELEVDYGSKGKKTFKSGAAYVEAIEWCHFGKASGKLPVKIISTYLGQEKPDQLKPDSCSKPN</sequence>
<keyword evidence="4" id="KW-1185">Reference proteome</keyword>
<reference evidence="3 4" key="1">
    <citation type="submission" date="2017-03" db="EMBL/GenBank/DDBJ databases">
        <title>New species Polynucleobacter sp. MWH-EgelM1-30-B4.</title>
        <authorList>
            <person name="Hahn M.W."/>
        </authorList>
    </citation>
    <scope>NUCLEOTIDE SEQUENCE [LARGE SCALE GENOMIC DNA]</scope>
    <source>
        <strain evidence="3 4">MWH-EgelM1-30-B4</strain>
    </source>
</reference>
<dbReference type="Pfam" id="PF07883">
    <property type="entry name" value="Cupin_2"/>
    <property type="match status" value="1"/>
</dbReference>
<evidence type="ECO:0000256" key="1">
    <source>
        <dbReference type="SAM" id="SignalP"/>
    </source>
</evidence>
<keyword evidence="1" id="KW-0732">Signal</keyword>
<evidence type="ECO:0000259" key="2">
    <source>
        <dbReference type="Pfam" id="PF07883"/>
    </source>
</evidence>
<dbReference type="InterPro" id="IPR011051">
    <property type="entry name" value="RmlC_Cupin_sf"/>
</dbReference>
<dbReference type="CDD" id="cd02236">
    <property type="entry name" value="cupin_CV2614-like"/>
    <property type="match status" value="1"/>
</dbReference>
<evidence type="ECO:0000313" key="3">
    <source>
        <dbReference type="EMBL" id="OWF65198.1"/>
    </source>
</evidence>
<name>A0A210RW21_9BURK</name>
<gene>
    <name evidence="3" type="ORF">B6A14_05140</name>
</gene>
<dbReference type="OrthoDB" id="287220at2"/>
<feature type="chain" id="PRO_5013165893" description="Cupin type-2 domain-containing protein" evidence="1">
    <location>
        <begin position="26"/>
        <end position="157"/>
    </location>
</feature>
<dbReference type="Proteomes" id="UP000196880">
    <property type="component" value="Unassembled WGS sequence"/>
</dbReference>
<comment type="caution">
    <text evidence="3">The sequence shown here is derived from an EMBL/GenBank/DDBJ whole genome shotgun (WGS) entry which is preliminary data.</text>
</comment>
<feature type="signal peptide" evidence="1">
    <location>
        <begin position="1"/>
        <end position="25"/>
    </location>
</feature>
<accession>A0A210RW21</accession>
<protein>
    <recommendedName>
        <fullName evidence="2">Cupin type-2 domain-containing protein</fullName>
    </recommendedName>
</protein>
<feature type="domain" description="Cupin type-2" evidence="2">
    <location>
        <begin position="70"/>
        <end position="138"/>
    </location>
</feature>
<dbReference type="InterPro" id="IPR014710">
    <property type="entry name" value="RmlC-like_jellyroll"/>
</dbReference>
<dbReference type="InterPro" id="IPR013096">
    <property type="entry name" value="Cupin_2"/>
</dbReference>
<dbReference type="SUPFAM" id="SSF51182">
    <property type="entry name" value="RmlC-like cupins"/>
    <property type="match status" value="1"/>
</dbReference>
<dbReference type="EMBL" id="NAIA01000003">
    <property type="protein sequence ID" value="OWF65198.1"/>
    <property type="molecule type" value="Genomic_DNA"/>
</dbReference>
<evidence type="ECO:0000313" key="4">
    <source>
        <dbReference type="Proteomes" id="UP000196880"/>
    </source>
</evidence>
<organism evidence="3 4">
    <name type="scientific">Polynucleobacter hirudinilacicola</name>
    <dbReference type="NCBI Taxonomy" id="1743166"/>
    <lineage>
        <taxon>Bacteria</taxon>
        <taxon>Pseudomonadati</taxon>
        <taxon>Pseudomonadota</taxon>
        <taxon>Betaproteobacteria</taxon>
        <taxon>Burkholderiales</taxon>
        <taxon>Burkholderiaceae</taxon>
        <taxon>Polynucleobacter</taxon>
    </lineage>
</organism>
<dbReference type="Gene3D" id="2.60.120.10">
    <property type="entry name" value="Jelly Rolls"/>
    <property type="match status" value="1"/>
</dbReference>
<proteinExistence type="predicted"/>
<dbReference type="RefSeq" id="WP_087909395.1">
    <property type="nucleotide sequence ID" value="NZ_NAIA01000003.1"/>
</dbReference>